<feature type="region of interest" description="Disordered" evidence="1">
    <location>
        <begin position="29"/>
        <end position="62"/>
    </location>
</feature>
<evidence type="ECO:0000256" key="1">
    <source>
        <dbReference type="SAM" id="MobiDB-lite"/>
    </source>
</evidence>
<evidence type="ECO:0000313" key="2">
    <source>
        <dbReference type="EMBL" id="MBO2451789.1"/>
    </source>
</evidence>
<protein>
    <submittedName>
        <fullName evidence="2">Uncharacterized protein</fullName>
    </submittedName>
</protein>
<feature type="compositionally biased region" description="Basic and acidic residues" evidence="1">
    <location>
        <begin position="53"/>
        <end position="62"/>
    </location>
</feature>
<evidence type="ECO:0000313" key="3">
    <source>
        <dbReference type="Proteomes" id="UP000669179"/>
    </source>
</evidence>
<sequence length="62" mass="6294">MSALMGLGGFGGFGGFVELITAWHAGVIPAAPTGSSTTPPRSAPSWRPSSSPPDHHVPPARE</sequence>
<reference evidence="2" key="1">
    <citation type="submission" date="2021-03" db="EMBL/GenBank/DDBJ databases">
        <authorList>
            <person name="Kanchanasin P."/>
            <person name="Saeng-In P."/>
            <person name="Phongsopitanun W."/>
            <person name="Yuki M."/>
            <person name="Kudo T."/>
            <person name="Ohkuma M."/>
            <person name="Tanasupawat S."/>
        </authorList>
    </citation>
    <scope>NUCLEOTIDE SEQUENCE</scope>
    <source>
        <strain evidence="2">GKU 128</strain>
    </source>
</reference>
<dbReference type="Proteomes" id="UP000669179">
    <property type="component" value="Unassembled WGS sequence"/>
</dbReference>
<keyword evidence="3" id="KW-1185">Reference proteome</keyword>
<dbReference type="AlphaFoldDB" id="A0A939PMC1"/>
<organism evidence="2 3">
    <name type="scientific">Actinomadura barringtoniae</name>
    <dbReference type="NCBI Taxonomy" id="1427535"/>
    <lineage>
        <taxon>Bacteria</taxon>
        <taxon>Bacillati</taxon>
        <taxon>Actinomycetota</taxon>
        <taxon>Actinomycetes</taxon>
        <taxon>Streptosporangiales</taxon>
        <taxon>Thermomonosporaceae</taxon>
        <taxon>Actinomadura</taxon>
    </lineage>
</organism>
<name>A0A939PMC1_9ACTN</name>
<proteinExistence type="predicted"/>
<comment type="caution">
    <text evidence="2">The sequence shown here is derived from an EMBL/GenBank/DDBJ whole genome shotgun (WGS) entry which is preliminary data.</text>
</comment>
<accession>A0A939PMC1</accession>
<gene>
    <name evidence="2" type="ORF">J4573_32205</name>
</gene>
<feature type="compositionally biased region" description="Low complexity" evidence="1">
    <location>
        <begin position="29"/>
        <end position="49"/>
    </location>
</feature>
<dbReference type="RefSeq" id="WP_208259691.1">
    <property type="nucleotide sequence ID" value="NZ_JAGEOJ010000014.1"/>
</dbReference>
<dbReference type="EMBL" id="JAGEOJ010000014">
    <property type="protein sequence ID" value="MBO2451789.1"/>
    <property type="molecule type" value="Genomic_DNA"/>
</dbReference>